<dbReference type="RefSeq" id="XP_024406516.1">
    <property type="nucleotide sequence ID" value="XM_024548700.1"/>
</dbReference>
<sequence length="134" mass="15556">MRHRACITSFWLGLIKNSGDNSKFISFHIVCFFKQLCTTIFYPNDPDPPNAGSMTSEHQKLNISNKLHEPKRYCSCLDFIKLLPGQHHMLCGLTIPCYCFSLSFMFVILSSSKRGFVLFFFCPFSFRNFATRQF</sequence>
<evidence type="ECO:0000313" key="2">
    <source>
        <dbReference type="EMBL" id="PON29785.1"/>
    </source>
</evidence>
<proteinExistence type="predicted"/>
<reference evidence="2 3" key="1">
    <citation type="journal article" date="2016" name="Genome Announc.">
        <title>Draft Whole-Genome Sequence of Trichoderma gamsii T6085, a Promising Biocontrol Agent of Fusarium Head Blight on Wheat.</title>
        <authorList>
            <person name="Baroncelli R."/>
            <person name="Zapparata A."/>
            <person name="Piaggeschi G."/>
            <person name="Sarrocco S."/>
            <person name="Vannacci G."/>
        </authorList>
    </citation>
    <scope>NUCLEOTIDE SEQUENCE [LARGE SCALE GENOMIC DNA]</scope>
    <source>
        <strain evidence="2 3">T6085</strain>
    </source>
</reference>
<keyword evidence="3" id="KW-1185">Reference proteome</keyword>
<keyword evidence="1" id="KW-0472">Membrane</keyword>
<keyword evidence="1" id="KW-0812">Transmembrane</keyword>
<evidence type="ECO:0000313" key="3">
    <source>
        <dbReference type="Proteomes" id="UP000054821"/>
    </source>
</evidence>
<feature type="transmembrane region" description="Helical" evidence="1">
    <location>
        <begin position="89"/>
        <end position="109"/>
    </location>
</feature>
<dbReference type="EMBL" id="JPDN02000003">
    <property type="protein sequence ID" value="PON29785.1"/>
    <property type="molecule type" value="Genomic_DNA"/>
</dbReference>
<evidence type="ECO:0000256" key="1">
    <source>
        <dbReference type="SAM" id="Phobius"/>
    </source>
</evidence>
<dbReference type="Proteomes" id="UP000054821">
    <property type="component" value="Unassembled WGS sequence"/>
</dbReference>
<dbReference type="GeneID" id="36347307"/>
<protein>
    <submittedName>
        <fullName evidence="2">Uncharacterized protein</fullName>
    </submittedName>
</protein>
<organism evidence="2 3">
    <name type="scientific">Trichoderma gamsii</name>
    <dbReference type="NCBI Taxonomy" id="398673"/>
    <lineage>
        <taxon>Eukaryota</taxon>
        <taxon>Fungi</taxon>
        <taxon>Dikarya</taxon>
        <taxon>Ascomycota</taxon>
        <taxon>Pezizomycotina</taxon>
        <taxon>Sordariomycetes</taxon>
        <taxon>Hypocreomycetidae</taxon>
        <taxon>Hypocreales</taxon>
        <taxon>Hypocreaceae</taxon>
        <taxon>Trichoderma</taxon>
    </lineage>
</organism>
<comment type="caution">
    <text evidence="2">The sequence shown here is derived from an EMBL/GenBank/DDBJ whole genome shotgun (WGS) entry which is preliminary data.</text>
</comment>
<name>A0A2P4ZZR3_9HYPO</name>
<accession>A0A2P4ZZR3</accession>
<gene>
    <name evidence="2" type="ORF">TGAM01_v201151</name>
</gene>
<dbReference type="AlphaFoldDB" id="A0A2P4ZZR3"/>
<keyword evidence="1" id="KW-1133">Transmembrane helix</keyword>